<reference evidence="1 2" key="1">
    <citation type="submission" date="2018-06" db="EMBL/GenBank/DDBJ databases">
        <authorList>
            <consortium name="Pathogen Informatics"/>
            <person name="Doyle S."/>
        </authorList>
    </citation>
    <scope>NUCLEOTIDE SEQUENCE [LARGE SCALE GENOMIC DNA]</scope>
    <source>
        <strain evidence="1 2">NCTC11157</strain>
    </source>
</reference>
<protein>
    <recommendedName>
        <fullName evidence="3">Type VI secretion system contractile sheath small subunit</fullName>
    </recommendedName>
</protein>
<evidence type="ECO:0000313" key="1">
    <source>
        <dbReference type="EMBL" id="SUB86018.1"/>
    </source>
</evidence>
<dbReference type="AlphaFoldDB" id="A0A379DZX1"/>
<gene>
    <name evidence="1" type="ORF">NCTC11157_01761</name>
</gene>
<dbReference type="RefSeq" id="WP_021668959.1">
    <property type="nucleotide sequence ID" value="NZ_UGTL01000001.1"/>
</dbReference>
<evidence type="ECO:0000313" key="2">
    <source>
        <dbReference type="Proteomes" id="UP000254072"/>
    </source>
</evidence>
<evidence type="ECO:0008006" key="3">
    <source>
        <dbReference type="Google" id="ProtNLM"/>
    </source>
</evidence>
<dbReference type="GeneID" id="91082932"/>
<dbReference type="Proteomes" id="UP000254072">
    <property type="component" value="Unassembled WGS sequence"/>
</dbReference>
<proteinExistence type="predicted"/>
<dbReference type="OrthoDB" id="761425at2"/>
<sequence>MGLYQYGVGGNEVKVDANESIAEIPSNRTLFVQKLTDEAPVNPEAVYGLETVEDVFERFNPTVQLEHQDQEGTPVVETMSFNNLGDFGAKNLKENSPFLSQLDVEKEQYVKIARQLSSNRALLKAVENAETRSAMIELLEKAIEEISKSNPSNEE</sequence>
<dbReference type="EMBL" id="UGTL01000001">
    <property type="protein sequence ID" value="SUB86018.1"/>
    <property type="molecule type" value="Genomic_DNA"/>
</dbReference>
<name>A0A379DZX1_9BACT</name>
<organism evidence="1 2">
    <name type="scientific">Prevotella disiens</name>
    <dbReference type="NCBI Taxonomy" id="28130"/>
    <lineage>
        <taxon>Bacteria</taxon>
        <taxon>Pseudomonadati</taxon>
        <taxon>Bacteroidota</taxon>
        <taxon>Bacteroidia</taxon>
        <taxon>Bacteroidales</taxon>
        <taxon>Prevotellaceae</taxon>
        <taxon>Prevotella</taxon>
    </lineage>
</organism>
<accession>A0A379DZX1</accession>